<evidence type="ECO:0008006" key="5">
    <source>
        <dbReference type="Google" id="ProtNLM"/>
    </source>
</evidence>
<evidence type="ECO:0000256" key="2">
    <source>
        <dbReference type="SAM" id="SignalP"/>
    </source>
</evidence>
<accession>A0A4S3KKL6</accession>
<dbReference type="Proteomes" id="UP000306317">
    <property type="component" value="Unassembled WGS sequence"/>
</dbReference>
<proteinExistence type="predicted"/>
<feature type="signal peptide" evidence="2">
    <location>
        <begin position="1"/>
        <end position="19"/>
    </location>
</feature>
<dbReference type="RefSeq" id="WP_136257281.1">
    <property type="nucleotide sequence ID" value="NZ_MWIO01000011.1"/>
</dbReference>
<name>A0A4S3KKL6_9GAMM</name>
<dbReference type="OrthoDB" id="5982524at2"/>
<dbReference type="SUPFAM" id="SSF74653">
    <property type="entry name" value="TolA/TonB C-terminal domain"/>
    <property type="match status" value="1"/>
</dbReference>
<reference evidence="3 4" key="1">
    <citation type="submission" date="2017-02" db="EMBL/GenBank/DDBJ databases">
        <title>Whole genome sequencing of Rhodanobacter lindaniclasticus DSM 17932.</title>
        <authorList>
            <person name="Kumar S."/>
            <person name="Patil P."/>
            <person name="Patil P.B."/>
        </authorList>
    </citation>
    <scope>NUCLEOTIDE SEQUENCE [LARGE SCALE GENOMIC DNA]</scope>
    <source>
        <strain evidence="3 4">DSM 17932</strain>
    </source>
</reference>
<evidence type="ECO:0000313" key="4">
    <source>
        <dbReference type="Proteomes" id="UP000306317"/>
    </source>
</evidence>
<keyword evidence="2" id="KW-0732">Signal</keyword>
<evidence type="ECO:0000313" key="3">
    <source>
        <dbReference type="EMBL" id="THD09200.1"/>
    </source>
</evidence>
<gene>
    <name evidence="3" type="ORF">B1991_03310</name>
</gene>
<protein>
    <recommendedName>
        <fullName evidence="5">Energy transducer TonB</fullName>
    </recommendedName>
</protein>
<organism evidence="3 4">
    <name type="scientific">Rhodanobacter lindaniclasticus</name>
    <dbReference type="NCBI Taxonomy" id="75310"/>
    <lineage>
        <taxon>Bacteria</taxon>
        <taxon>Pseudomonadati</taxon>
        <taxon>Pseudomonadota</taxon>
        <taxon>Gammaproteobacteria</taxon>
        <taxon>Lysobacterales</taxon>
        <taxon>Rhodanobacteraceae</taxon>
        <taxon>Rhodanobacter</taxon>
    </lineage>
</organism>
<dbReference type="EMBL" id="MWIO01000011">
    <property type="protein sequence ID" value="THD09200.1"/>
    <property type="molecule type" value="Genomic_DNA"/>
</dbReference>
<feature type="chain" id="PRO_5020896466" description="Energy transducer TonB" evidence="2">
    <location>
        <begin position="20"/>
        <end position="289"/>
    </location>
</feature>
<feature type="region of interest" description="Disordered" evidence="1">
    <location>
        <begin position="117"/>
        <end position="136"/>
    </location>
</feature>
<comment type="caution">
    <text evidence="3">The sequence shown here is derived from an EMBL/GenBank/DDBJ whole genome shotgun (WGS) entry which is preliminary data.</text>
</comment>
<sequence length="289" mass="31041">MKRVSLGWCCVLLSGMAMAATPAGDRPRVEASLLVTGWVEIAPTGKVEQYELDQPSKLPPGVVKLIDQSVSGWQFELAETGAAPVAKVRANMSLRMVASQRAKDRYQVRLAAAEFDTPASPGGSSGETLTIRRQPPPDYPQRLARAHVSGTVYLLLQVNRQGKVEKAAAEQVDLATYADDYDMKWWRIELANAAIRGVRQWTFNLPTTGPDAAKSSWLAQVPIQFEVLPGGSMQPSRDYGEWHAYVPGPRSVPAWAESAGGAGDPSAVPTGSLAEVGHGLRLTTPLAGP</sequence>
<keyword evidence="4" id="KW-1185">Reference proteome</keyword>
<dbReference type="AlphaFoldDB" id="A0A4S3KKL6"/>
<evidence type="ECO:0000256" key="1">
    <source>
        <dbReference type="SAM" id="MobiDB-lite"/>
    </source>
</evidence>
<dbReference type="Gene3D" id="3.30.1150.10">
    <property type="match status" value="1"/>
</dbReference>